<dbReference type="PANTHER" id="PTHR43861">
    <property type="entry name" value="TRANS-ACONITATE 2-METHYLTRANSFERASE-RELATED"/>
    <property type="match status" value="1"/>
</dbReference>
<dbReference type="InterPro" id="IPR029063">
    <property type="entry name" value="SAM-dependent_MTases_sf"/>
</dbReference>
<dbReference type="GO" id="GO:0008168">
    <property type="term" value="F:methyltransferase activity"/>
    <property type="evidence" value="ECO:0007669"/>
    <property type="project" value="UniProtKB-KW"/>
</dbReference>
<keyword evidence="2" id="KW-0808">Transferase</keyword>
<proteinExistence type="predicted"/>
<dbReference type="AlphaFoldDB" id="B3T8M1"/>
<dbReference type="CDD" id="cd02440">
    <property type="entry name" value="AdoMet_MTases"/>
    <property type="match status" value="1"/>
</dbReference>
<evidence type="ECO:0000259" key="1">
    <source>
        <dbReference type="Pfam" id="PF13847"/>
    </source>
</evidence>
<dbReference type="GO" id="GO:0032259">
    <property type="term" value="P:methylation"/>
    <property type="evidence" value="ECO:0007669"/>
    <property type="project" value="UniProtKB-KW"/>
</dbReference>
<keyword evidence="2" id="KW-0489">Methyltransferase</keyword>
<protein>
    <submittedName>
        <fullName evidence="2">Putative ubiE/COQ5 methyltransferase family protein</fullName>
    </submittedName>
</protein>
<dbReference type="Pfam" id="PF13847">
    <property type="entry name" value="Methyltransf_31"/>
    <property type="match status" value="1"/>
</dbReference>
<dbReference type="SUPFAM" id="SSF53335">
    <property type="entry name" value="S-adenosyl-L-methionine-dependent methyltransferases"/>
    <property type="match status" value="1"/>
</dbReference>
<gene>
    <name evidence="2" type="ORF">ALOHA_HF4000APKG5N21ctg4g3</name>
</gene>
<accession>B3T8M1</accession>
<reference evidence="2" key="1">
    <citation type="journal article" date="2008" name="ISME J.">
        <title>Genomic patterns of recombination, clonal divergence and environment in marine microbial populations.</title>
        <authorList>
            <person name="Konstantinidis K.T."/>
            <person name="Delong E.F."/>
        </authorList>
    </citation>
    <scope>NUCLEOTIDE SEQUENCE</scope>
</reference>
<dbReference type="Gene3D" id="3.40.50.150">
    <property type="entry name" value="Vaccinia Virus protein VP39"/>
    <property type="match status" value="1"/>
</dbReference>
<name>B3T8M1_9ARCH</name>
<feature type="domain" description="Methyltransferase" evidence="1">
    <location>
        <begin position="54"/>
        <end position="160"/>
    </location>
</feature>
<dbReference type="EMBL" id="EU016640">
    <property type="protein sequence ID" value="ABZ08930.1"/>
    <property type="molecule type" value="Genomic_DNA"/>
</dbReference>
<organism evidence="2">
    <name type="scientific">uncultured marine crenarchaeote HF4000_APKG5N21</name>
    <dbReference type="NCBI Taxonomy" id="455593"/>
    <lineage>
        <taxon>Archaea</taxon>
        <taxon>Nitrososphaerota</taxon>
        <taxon>Nitrososphaeria</taxon>
        <taxon>Nitrosopumilales</taxon>
        <taxon>environmental samples</taxon>
    </lineage>
</organism>
<evidence type="ECO:0000313" key="2">
    <source>
        <dbReference type="EMBL" id="ABZ08930.1"/>
    </source>
</evidence>
<sequence>MQWYLRKMKSKATKYKQRIINIWNEVAPFYHNRWAKNEIGPFSVTNSLIKSARIKSGYTVLDLACGTGLVTKKILTRVGRGQVYGVDSSKSALDIARKWVGKKQNIHFILGDAETIQFDTKFDTITCQYALFFFPNAQKVLKNMKKFLKKNGIIAMSVHGKFNVPYFDSILKPARKIIPDYLPKYPDMDRFGTKDTFKDVFVKAGYDRVVVKKLLFRYSPGTFSDYWNNYKKYLSKPLKEKFNALNKFQKANLQEMVKDNTLQYTKKNGKIDFPWEILLLTARS</sequence>
<dbReference type="InterPro" id="IPR025714">
    <property type="entry name" value="Methyltranfer_dom"/>
</dbReference>